<feature type="compositionally biased region" description="Basic and acidic residues" evidence="1">
    <location>
        <begin position="8"/>
        <end position="19"/>
    </location>
</feature>
<feature type="transmembrane region" description="Helical" evidence="2">
    <location>
        <begin position="63"/>
        <end position="86"/>
    </location>
</feature>
<sequence>MSISGEQLRADIDSGKTGEKVGYPDPATAPLGTDDEAGGARATAYPEEQREVKLTPRRRHARGLAMFLSLGFAVDFCIFVSVLLGAT</sequence>
<proteinExistence type="predicted"/>
<evidence type="ECO:0000256" key="1">
    <source>
        <dbReference type="SAM" id="MobiDB-lite"/>
    </source>
</evidence>
<keyword evidence="2" id="KW-0812">Transmembrane</keyword>
<reference evidence="3 4" key="1">
    <citation type="submission" date="2020-02" db="EMBL/GenBank/DDBJ databases">
        <authorList>
            <person name="Khan S.A."/>
            <person name="Jeon C.O."/>
            <person name="Chun B.H."/>
        </authorList>
    </citation>
    <scope>NUCLEOTIDE SEQUENCE [LARGE SCALE GENOMIC DNA]</scope>
    <source>
        <strain evidence="3 4">H239</strain>
    </source>
</reference>
<evidence type="ECO:0000313" key="3">
    <source>
        <dbReference type="EMBL" id="NGP18410.1"/>
    </source>
</evidence>
<evidence type="ECO:0000256" key="2">
    <source>
        <dbReference type="SAM" id="Phobius"/>
    </source>
</evidence>
<dbReference type="AlphaFoldDB" id="A0A6M1SMQ9"/>
<keyword evidence="2" id="KW-0472">Membrane</keyword>
<accession>A0A6M1SMQ9</accession>
<dbReference type="EMBL" id="JAALFG010000002">
    <property type="protein sequence ID" value="NGP18410.1"/>
    <property type="molecule type" value="Genomic_DNA"/>
</dbReference>
<keyword evidence="4" id="KW-1185">Reference proteome</keyword>
<comment type="caution">
    <text evidence="3">The sequence shown here is derived from an EMBL/GenBank/DDBJ whole genome shotgun (WGS) entry which is preliminary data.</text>
</comment>
<protein>
    <submittedName>
        <fullName evidence="3">Uncharacterized protein</fullName>
    </submittedName>
</protein>
<keyword evidence="2" id="KW-1133">Transmembrane helix</keyword>
<dbReference type="Proteomes" id="UP000474802">
    <property type="component" value="Unassembled WGS sequence"/>
</dbReference>
<reference evidence="3 4" key="2">
    <citation type="submission" date="2020-03" db="EMBL/GenBank/DDBJ databases">
        <title>Devosia chinhatensis sp. nov., isolated from a hexachlorocyclohexane (HCH) dump site in India.</title>
        <authorList>
            <person name="Kumar M."/>
            <person name="Lal R."/>
        </authorList>
    </citation>
    <scope>NUCLEOTIDE SEQUENCE [LARGE SCALE GENOMIC DNA]</scope>
    <source>
        <strain evidence="3 4">H239</strain>
    </source>
</reference>
<dbReference type="RefSeq" id="WP_164533783.1">
    <property type="nucleotide sequence ID" value="NZ_JAALFG010000002.1"/>
</dbReference>
<evidence type="ECO:0000313" key="4">
    <source>
        <dbReference type="Proteomes" id="UP000474802"/>
    </source>
</evidence>
<gene>
    <name evidence="3" type="ORF">G5575_12760</name>
</gene>
<name>A0A6M1SMQ9_9HYPH</name>
<feature type="region of interest" description="Disordered" evidence="1">
    <location>
        <begin position="1"/>
        <end position="54"/>
    </location>
</feature>
<organism evidence="3 4">
    <name type="scientific">Devosia aurantiaca</name>
    <dbReference type="NCBI Taxonomy" id="2714858"/>
    <lineage>
        <taxon>Bacteria</taxon>
        <taxon>Pseudomonadati</taxon>
        <taxon>Pseudomonadota</taxon>
        <taxon>Alphaproteobacteria</taxon>
        <taxon>Hyphomicrobiales</taxon>
        <taxon>Devosiaceae</taxon>
        <taxon>Devosia</taxon>
    </lineage>
</organism>